<accession>A0A0S2TDN8</accession>
<dbReference type="EMBL" id="CP013099">
    <property type="protein sequence ID" value="ALP53258.1"/>
    <property type="molecule type" value="Genomic_DNA"/>
</dbReference>
<organism evidence="2 3">
    <name type="scientific">Candidatus Tenderia electrophaga</name>
    <dbReference type="NCBI Taxonomy" id="1748243"/>
    <lineage>
        <taxon>Bacteria</taxon>
        <taxon>Pseudomonadati</taxon>
        <taxon>Pseudomonadota</taxon>
        <taxon>Gammaproteobacteria</taxon>
        <taxon>Candidatus Tenderiales</taxon>
        <taxon>Candidatus Tenderiaceae</taxon>
        <taxon>Candidatus Tenderia</taxon>
    </lineage>
</organism>
<keyword evidence="1" id="KW-0732">Signal</keyword>
<sequence length="317" mass="35187">MKTAFVVIAVVLLSACSSTASQDRIFSITAEELARLRLAYYSDYFSFVGWDEKGAVAFAIDTNRGQDGDSWQAEHFVVLYDQQSGWRSLQGNGAYDNASRRLERIPDSAYFSFSGDQASGMTVSSAANQLQLKTTPINTVIATAAGLSRYRLGVAAATLEWQGRRLEGRVIHEYLYLPAFNRLTRRYADVFDDFHGIYAVIDKRGDFYFHSQDSDFLAELTGHEEGFVVFNGEVTPLLGFKGGVTRRQQALGFYRWPSAWAGAFQAAGTDYNFVLTLSHRNNIANWVIGGFAMGIVTGELQAGKRRIPLFGLGELII</sequence>
<dbReference type="STRING" id="1748243.Tel_08875"/>
<evidence type="ECO:0000313" key="2">
    <source>
        <dbReference type="EMBL" id="ALP53258.1"/>
    </source>
</evidence>
<keyword evidence="3" id="KW-1185">Reference proteome</keyword>
<feature type="chain" id="PRO_5006604903" evidence="1">
    <location>
        <begin position="21"/>
        <end position="317"/>
    </location>
</feature>
<name>A0A0S2TDN8_9GAMM</name>
<dbReference type="AlphaFoldDB" id="A0A0S2TDN8"/>
<feature type="signal peptide" evidence="1">
    <location>
        <begin position="1"/>
        <end position="20"/>
    </location>
</feature>
<protein>
    <submittedName>
        <fullName evidence="2">Uncharacterized protein</fullName>
    </submittedName>
</protein>
<dbReference type="PROSITE" id="PS51257">
    <property type="entry name" value="PROKAR_LIPOPROTEIN"/>
    <property type="match status" value="1"/>
</dbReference>
<evidence type="ECO:0000256" key="1">
    <source>
        <dbReference type="SAM" id="SignalP"/>
    </source>
</evidence>
<dbReference type="KEGG" id="tee:Tel_08875"/>
<reference evidence="2" key="1">
    <citation type="submission" date="2015-10" db="EMBL/GenBank/DDBJ databases">
        <title>Description of Candidatus Tenderia electrophaga gen. nov, sp. nov., an Uncultivated Electroautotroph from a Biocathode Enrichment.</title>
        <authorList>
            <person name="Eddie B.J."/>
            <person name="Malanoski A.P."/>
            <person name="Wang Z."/>
            <person name="Hall R.J."/>
            <person name="Oh S.D."/>
            <person name="Heiner C."/>
            <person name="Lin B."/>
            <person name="Strycharz-Glaven S.M."/>
        </authorList>
    </citation>
    <scope>NUCLEOTIDE SEQUENCE [LARGE SCALE GENOMIC DNA]</scope>
    <source>
        <strain evidence="2">NRL1</strain>
    </source>
</reference>
<proteinExistence type="predicted"/>
<evidence type="ECO:0000313" key="3">
    <source>
        <dbReference type="Proteomes" id="UP000055136"/>
    </source>
</evidence>
<gene>
    <name evidence="2" type="ORF">Tel_08875</name>
</gene>
<dbReference type="Proteomes" id="UP000055136">
    <property type="component" value="Chromosome"/>
</dbReference>